<dbReference type="AlphaFoldDB" id="A0A1H5XT04"/>
<proteinExistence type="predicted"/>
<evidence type="ECO:0000313" key="2">
    <source>
        <dbReference type="Proteomes" id="UP000236731"/>
    </source>
</evidence>
<dbReference type="Gene3D" id="3.20.80.10">
    <property type="entry name" value="Regulatory factor, effector binding domain"/>
    <property type="match status" value="1"/>
</dbReference>
<gene>
    <name evidence="1" type="ORF">SAMN05421877_105101</name>
</gene>
<dbReference type="Proteomes" id="UP000236731">
    <property type="component" value="Unassembled WGS sequence"/>
</dbReference>
<evidence type="ECO:0000313" key="1">
    <source>
        <dbReference type="EMBL" id="SEG14520.1"/>
    </source>
</evidence>
<accession>A0A1H5XT04</accession>
<organism evidence="1 2">
    <name type="scientific">Sphingobacterium lactis</name>
    <dbReference type="NCBI Taxonomy" id="797291"/>
    <lineage>
        <taxon>Bacteria</taxon>
        <taxon>Pseudomonadati</taxon>
        <taxon>Bacteroidota</taxon>
        <taxon>Sphingobacteriia</taxon>
        <taxon>Sphingobacteriales</taxon>
        <taxon>Sphingobacteriaceae</taxon>
        <taxon>Sphingobacterium</taxon>
    </lineage>
</organism>
<dbReference type="EMBL" id="FNUT01000005">
    <property type="protein sequence ID" value="SEG14520.1"/>
    <property type="molecule type" value="Genomic_DNA"/>
</dbReference>
<keyword evidence="2" id="KW-1185">Reference proteome</keyword>
<name>A0A1H5XT04_9SPHI</name>
<sequence length="43" mass="5015">MKHQIIESFHVIGISTRTTNVNGQSAKDIEALWVKFWTEKIQE</sequence>
<dbReference type="InterPro" id="IPR011256">
    <property type="entry name" value="Reg_factor_effector_dom_sf"/>
</dbReference>
<dbReference type="RefSeq" id="WP_234993183.1">
    <property type="nucleotide sequence ID" value="NZ_CP049246.1"/>
</dbReference>
<reference evidence="2" key="1">
    <citation type="submission" date="2016-10" db="EMBL/GenBank/DDBJ databases">
        <authorList>
            <person name="Varghese N."/>
            <person name="Submissions S."/>
        </authorList>
    </citation>
    <scope>NUCLEOTIDE SEQUENCE [LARGE SCALE GENOMIC DNA]</scope>
    <source>
        <strain evidence="2">DSM 22361</strain>
    </source>
</reference>
<protein>
    <submittedName>
        <fullName evidence="1">Uncharacterized protein</fullName>
    </submittedName>
</protein>